<proteinExistence type="predicted"/>
<protein>
    <submittedName>
        <fullName evidence="1">Uncharacterized protein</fullName>
    </submittedName>
</protein>
<name>A0A077W9Z3_9FUNG</name>
<dbReference type="AlphaFoldDB" id="A0A077W9Z3"/>
<gene>
    <name evidence="1" type="ORF">LRAMOSA00826</name>
</gene>
<sequence>MSNEREDKVYMAKIAEQAERYDGMLFVSSLLFLLCVRVSHHIHHHPPKTSLILLISMYVIRSLLT</sequence>
<evidence type="ECO:0000313" key="1">
    <source>
        <dbReference type="EMBL" id="CDS03424.1"/>
    </source>
</evidence>
<dbReference type="InterPro" id="IPR036815">
    <property type="entry name" value="14-3-3_dom_sf"/>
</dbReference>
<dbReference type="EMBL" id="LK023313">
    <property type="protein sequence ID" value="CDS03424.1"/>
    <property type="molecule type" value="Genomic_DNA"/>
</dbReference>
<dbReference type="SUPFAM" id="SSF48445">
    <property type="entry name" value="14-3-3 protein"/>
    <property type="match status" value="1"/>
</dbReference>
<dbReference type="Gene3D" id="1.20.190.20">
    <property type="entry name" value="14-3-3 domain"/>
    <property type="match status" value="1"/>
</dbReference>
<accession>A0A077W9Z3</accession>
<reference evidence="1" key="1">
    <citation type="journal article" date="2014" name="Genome Announc.">
        <title>De novo whole-genome sequence and genome annotation of Lichtheimia ramosa.</title>
        <authorList>
            <person name="Linde J."/>
            <person name="Schwartze V."/>
            <person name="Binder U."/>
            <person name="Lass-Florl C."/>
            <person name="Voigt K."/>
            <person name="Horn F."/>
        </authorList>
    </citation>
    <scope>NUCLEOTIDE SEQUENCE</scope>
    <source>
        <strain evidence="1">JMRC FSU:6197</strain>
    </source>
</reference>
<organism evidence="1">
    <name type="scientific">Lichtheimia ramosa</name>
    <dbReference type="NCBI Taxonomy" id="688394"/>
    <lineage>
        <taxon>Eukaryota</taxon>
        <taxon>Fungi</taxon>
        <taxon>Fungi incertae sedis</taxon>
        <taxon>Mucoromycota</taxon>
        <taxon>Mucoromycotina</taxon>
        <taxon>Mucoromycetes</taxon>
        <taxon>Mucorales</taxon>
        <taxon>Lichtheimiaceae</taxon>
        <taxon>Lichtheimia</taxon>
    </lineage>
</organism>